<dbReference type="EMBL" id="CP006877">
    <property type="protein sequence ID" value="AJD40800.1"/>
    <property type="molecule type" value="Genomic_DNA"/>
</dbReference>
<dbReference type="SMART" id="SM00881">
    <property type="entry name" value="CoA_binding"/>
    <property type="match status" value="1"/>
</dbReference>
<name>A0A0B4X241_9HYPH</name>
<dbReference type="Proteomes" id="UP000031368">
    <property type="component" value="Chromosome"/>
</dbReference>
<dbReference type="KEGG" id="rga:RGR602_CH01444"/>
<dbReference type="PANTHER" id="PTHR33303">
    <property type="entry name" value="CYTOPLASMIC PROTEIN-RELATED"/>
    <property type="match status" value="1"/>
</dbReference>
<protein>
    <submittedName>
        <fullName evidence="2">NAD(P)-binding domain-containing protein</fullName>
    </submittedName>
</protein>
<dbReference type="RefSeq" id="WP_022714794.1">
    <property type="nucleotide sequence ID" value="NZ_CP006877.1"/>
</dbReference>
<dbReference type="Gene3D" id="3.40.50.720">
    <property type="entry name" value="NAD(P)-binding Rossmann-like Domain"/>
    <property type="match status" value="1"/>
</dbReference>
<gene>
    <name evidence="2" type="ORF">RGR602_CH01444</name>
</gene>
<proteinExistence type="predicted"/>
<evidence type="ECO:0000259" key="1">
    <source>
        <dbReference type="SMART" id="SM00881"/>
    </source>
</evidence>
<dbReference type="PANTHER" id="PTHR33303:SF2">
    <property type="entry name" value="COA-BINDING DOMAIN-CONTAINING PROTEIN"/>
    <property type="match status" value="1"/>
</dbReference>
<dbReference type="HOGENOM" id="CLU_112567_0_0_5"/>
<organism evidence="2 3">
    <name type="scientific">Rhizobium gallicum bv. gallicum R602sp</name>
    <dbReference type="NCBI Taxonomy" id="1041138"/>
    <lineage>
        <taxon>Bacteria</taxon>
        <taxon>Pseudomonadati</taxon>
        <taxon>Pseudomonadota</taxon>
        <taxon>Alphaproteobacteria</taxon>
        <taxon>Hyphomicrobiales</taxon>
        <taxon>Rhizobiaceae</taxon>
        <taxon>Rhizobium/Agrobacterium group</taxon>
        <taxon>Rhizobium</taxon>
    </lineage>
</organism>
<dbReference type="InterPro" id="IPR003781">
    <property type="entry name" value="CoA-bd"/>
</dbReference>
<reference evidence="2 3" key="1">
    <citation type="submission" date="2013-11" db="EMBL/GenBank/DDBJ databases">
        <title>Complete genome sequence of Rhizobium gallicum bv. gallicum R602.</title>
        <authorList>
            <person name="Bustos P."/>
            <person name="Santamaria R.I."/>
            <person name="Lozano L."/>
            <person name="Acosta J.L."/>
            <person name="Ormeno-Orrillo E."/>
            <person name="Rogel M.A."/>
            <person name="Romero D."/>
            <person name="Cevallos M.A."/>
            <person name="Martinez-Romero E."/>
            <person name="Gonzalez V."/>
        </authorList>
    </citation>
    <scope>NUCLEOTIDE SEQUENCE [LARGE SCALE GENOMIC DNA]</scope>
    <source>
        <strain evidence="2 3">R602</strain>
    </source>
</reference>
<accession>A0A0B4X241</accession>
<keyword evidence="3" id="KW-1185">Reference proteome</keyword>
<dbReference type="Pfam" id="PF13380">
    <property type="entry name" value="CoA_binding_2"/>
    <property type="match status" value="1"/>
</dbReference>
<sequence length="142" mass="15246">MNHDRYPDDYIAGILNSVKTIALTGASPNPARPSNGVMGYLLSRGYNVIPVNPGQAGKQIQGQLVYARLADIPVPVDMVDVFRASEYLHGVVDEALALPLRPKVIWSQLGVRDDAAAAKAEEAGIKVVMDRCPAIEIPRLAA</sequence>
<evidence type="ECO:0000313" key="3">
    <source>
        <dbReference type="Proteomes" id="UP000031368"/>
    </source>
</evidence>
<evidence type="ECO:0000313" key="2">
    <source>
        <dbReference type="EMBL" id="AJD40800.1"/>
    </source>
</evidence>
<dbReference type="InterPro" id="IPR036291">
    <property type="entry name" value="NAD(P)-bd_dom_sf"/>
</dbReference>
<feature type="domain" description="CoA-binding" evidence="1">
    <location>
        <begin position="14"/>
        <end position="111"/>
    </location>
</feature>
<dbReference type="AlphaFoldDB" id="A0A0B4X241"/>
<dbReference type="SUPFAM" id="SSF51735">
    <property type="entry name" value="NAD(P)-binding Rossmann-fold domains"/>
    <property type="match status" value="1"/>
</dbReference>